<dbReference type="Proteomes" id="UP000499080">
    <property type="component" value="Unassembled WGS sequence"/>
</dbReference>
<evidence type="ECO:0000313" key="3">
    <source>
        <dbReference type="Proteomes" id="UP000499080"/>
    </source>
</evidence>
<dbReference type="AlphaFoldDB" id="A0A4Y2HDI0"/>
<name>A0A4Y2HDI0_ARAVE</name>
<proteinExistence type="predicted"/>
<comment type="caution">
    <text evidence="2">The sequence shown here is derived from an EMBL/GenBank/DDBJ whole genome shotgun (WGS) entry which is preliminary data.</text>
</comment>
<keyword evidence="3" id="KW-1185">Reference proteome</keyword>
<reference evidence="2 3" key="1">
    <citation type="journal article" date="2019" name="Sci. Rep.">
        <title>Orb-weaving spider Araneus ventricosus genome elucidates the spidroin gene catalogue.</title>
        <authorList>
            <person name="Kono N."/>
            <person name="Nakamura H."/>
            <person name="Ohtoshi R."/>
            <person name="Moran D.A.P."/>
            <person name="Shinohara A."/>
            <person name="Yoshida Y."/>
            <person name="Fujiwara M."/>
            <person name="Mori M."/>
            <person name="Tomita M."/>
            <person name="Arakawa K."/>
        </authorList>
    </citation>
    <scope>NUCLEOTIDE SEQUENCE [LARGE SCALE GENOMIC DNA]</scope>
</reference>
<sequence length="106" mass="12285">MLNDVVYDERCRLADQHIAERVFMSRLDDKYCRVQRVNIREWGALWTGQLFWIINPPGLTFKYRSLNHPVYCFSAGNNGGAAEFRSEVVTRGNVSQESGCQLVERK</sequence>
<gene>
    <name evidence="1" type="ORF">AVEN_238839_1</name>
    <name evidence="2" type="ORF">AVEN_86530_1</name>
</gene>
<evidence type="ECO:0000313" key="1">
    <source>
        <dbReference type="EMBL" id="GBM63298.1"/>
    </source>
</evidence>
<accession>A0A4Y2HDI0</accession>
<protein>
    <submittedName>
        <fullName evidence="2">Uncharacterized protein</fullName>
    </submittedName>
</protein>
<organism evidence="2 3">
    <name type="scientific">Araneus ventricosus</name>
    <name type="common">Orbweaver spider</name>
    <name type="synonym">Epeira ventricosa</name>
    <dbReference type="NCBI Taxonomy" id="182803"/>
    <lineage>
        <taxon>Eukaryota</taxon>
        <taxon>Metazoa</taxon>
        <taxon>Ecdysozoa</taxon>
        <taxon>Arthropoda</taxon>
        <taxon>Chelicerata</taxon>
        <taxon>Arachnida</taxon>
        <taxon>Araneae</taxon>
        <taxon>Araneomorphae</taxon>
        <taxon>Entelegynae</taxon>
        <taxon>Araneoidea</taxon>
        <taxon>Araneidae</taxon>
        <taxon>Araneus</taxon>
    </lineage>
</organism>
<evidence type="ECO:0000313" key="2">
    <source>
        <dbReference type="EMBL" id="GBM63329.1"/>
    </source>
</evidence>
<dbReference type="EMBL" id="BGPR01181251">
    <property type="protein sequence ID" value="GBM63329.1"/>
    <property type="molecule type" value="Genomic_DNA"/>
</dbReference>
<dbReference type="EMBL" id="BGPR01181239">
    <property type="protein sequence ID" value="GBM63298.1"/>
    <property type="molecule type" value="Genomic_DNA"/>
</dbReference>